<dbReference type="Proteomes" id="UP000596276">
    <property type="component" value="Chromosome 5"/>
</dbReference>
<organism evidence="1 2">
    <name type="scientific">Aspergillus flavus (strain ATCC 200026 / FGSC A1120 / IAM 13836 / NRRL 3357 / JCM 12722 / SRRC 167)</name>
    <dbReference type="NCBI Taxonomy" id="332952"/>
    <lineage>
        <taxon>Eukaryota</taxon>
        <taxon>Fungi</taxon>
        <taxon>Dikarya</taxon>
        <taxon>Ascomycota</taxon>
        <taxon>Pezizomycotina</taxon>
        <taxon>Eurotiomycetes</taxon>
        <taxon>Eurotiomycetidae</taxon>
        <taxon>Eurotiales</taxon>
        <taxon>Aspergillaceae</taxon>
        <taxon>Aspergillus</taxon>
        <taxon>Aspergillus subgen. Circumdati</taxon>
    </lineage>
</organism>
<name>A0A7U2MJV1_ASPFN</name>
<dbReference type="VEuPathDB" id="FungiDB:F9C07_9326"/>
<dbReference type="EMBL" id="CP044621">
    <property type="protein sequence ID" value="QRD85069.1"/>
    <property type="molecule type" value="Genomic_DNA"/>
</dbReference>
<keyword evidence="2" id="KW-1185">Reference proteome</keyword>
<dbReference type="AlphaFoldDB" id="A0A7U2MJV1"/>
<evidence type="ECO:0000313" key="2">
    <source>
        <dbReference type="Proteomes" id="UP000596276"/>
    </source>
</evidence>
<gene>
    <name evidence="1" type="ORF">F9C07_9326</name>
</gene>
<proteinExistence type="predicted"/>
<accession>A0A7U2MJV1</accession>
<protein>
    <submittedName>
        <fullName evidence="1">Uncharacterized protein</fullName>
    </submittedName>
</protein>
<evidence type="ECO:0000313" key="1">
    <source>
        <dbReference type="EMBL" id="QRD85069.1"/>
    </source>
</evidence>
<sequence>MKGEALLATWQELKRWKVEEVAKSRAERMSVLGFGIAFSSQATPVLMKPPGNMTS</sequence>
<reference evidence="2" key="1">
    <citation type="journal article" date="2021" name="G3 (Bethesda)">
        <title>Chromosome assembled and annotated genome sequence of Aspergillus flavus NRRL 3357.</title>
        <authorList>
            <person name="Skerker J.M."/>
            <person name="Pianalto K.M."/>
            <person name="Mondo S.J."/>
            <person name="Yang K."/>
            <person name="Arkin A.P."/>
            <person name="Keller N.P."/>
            <person name="Grigoriev I.V."/>
            <person name="Louise Glass N.L."/>
        </authorList>
    </citation>
    <scope>NUCLEOTIDE SEQUENCE [LARGE SCALE GENOMIC DNA]</scope>
    <source>
        <strain evidence="2">ATCC 200026 / FGSC A1120 / IAM 13836 / NRRL 3357 / JCM 12722 / SRRC 167</strain>
    </source>
</reference>